<dbReference type="PANTHER" id="PTHR18964:SF173">
    <property type="entry name" value="GLUCOKINASE"/>
    <property type="match status" value="1"/>
</dbReference>
<dbReference type="GO" id="GO:0004340">
    <property type="term" value="F:glucokinase activity"/>
    <property type="evidence" value="ECO:0007669"/>
    <property type="project" value="InterPro"/>
</dbReference>
<dbReference type="NCBIfam" id="TIGR00744">
    <property type="entry name" value="ROK_glcA_fam"/>
    <property type="match status" value="1"/>
</dbReference>
<dbReference type="InterPro" id="IPR000600">
    <property type="entry name" value="ROK"/>
</dbReference>
<dbReference type="RefSeq" id="WP_118914885.1">
    <property type="nucleotide sequence ID" value="NZ_CBCRVH010000020.1"/>
</dbReference>
<dbReference type="InterPro" id="IPR004654">
    <property type="entry name" value="ROK_glcA"/>
</dbReference>
<comment type="similarity">
    <text evidence="1">Belongs to the ROK (NagC/XylR) family.</text>
</comment>
<proteinExistence type="inferred from homology"/>
<keyword evidence="6" id="KW-0067">ATP-binding</keyword>
<reference evidence="8 9" key="1">
    <citation type="submission" date="2018-08" db="EMBL/GenBank/DDBJ databases">
        <title>Whole genome sequence analysis of Dermacoccus abyssi bacteria isolated from Deep Mariana trench Micromonospora spp reveals genes involved in the environmental adaptation and production of secondary metabolites.</title>
        <authorList>
            <person name="Abdel-Mageed W.M."/>
            <person name="Lehri B."/>
            <person name="Nouioui I."/>
            <person name="Goodfellow I."/>
            <person name="Jaspars M."/>
            <person name="Karlyshev A."/>
        </authorList>
    </citation>
    <scope>NUCLEOTIDE SEQUENCE [LARGE SCALE GENOMIC DNA]</scope>
    <source>
        <strain evidence="8 9">MT1.1</strain>
    </source>
</reference>
<protein>
    <recommendedName>
        <fullName evidence="2">Glucokinase</fullName>
    </recommendedName>
    <alternativeName>
        <fullName evidence="7">Glucose kinase</fullName>
    </alternativeName>
</protein>
<dbReference type="AlphaFoldDB" id="A0A417Z176"/>
<organism evidence="8 9">
    <name type="scientific">Dermacoccus abyssi</name>
    <dbReference type="NCBI Taxonomy" id="322596"/>
    <lineage>
        <taxon>Bacteria</taxon>
        <taxon>Bacillati</taxon>
        <taxon>Actinomycetota</taxon>
        <taxon>Actinomycetes</taxon>
        <taxon>Micrococcales</taxon>
        <taxon>Dermacoccaceae</taxon>
        <taxon>Dermacoccus</taxon>
    </lineage>
</organism>
<evidence type="ECO:0000256" key="3">
    <source>
        <dbReference type="ARBA" id="ARBA00022679"/>
    </source>
</evidence>
<evidence type="ECO:0000313" key="8">
    <source>
        <dbReference type="EMBL" id="RHW43909.1"/>
    </source>
</evidence>
<dbReference type="GO" id="GO:0005524">
    <property type="term" value="F:ATP binding"/>
    <property type="evidence" value="ECO:0007669"/>
    <property type="project" value="UniProtKB-KW"/>
</dbReference>
<evidence type="ECO:0000256" key="7">
    <source>
        <dbReference type="ARBA" id="ARBA00032386"/>
    </source>
</evidence>
<dbReference type="Gene3D" id="3.30.420.40">
    <property type="match status" value="2"/>
</dbReference>
<dbReference type="Proteomes" id="UP000285376">
    <property type="component" value="Unassembled WGS sequence"/>
</dbReference>
<evidence type="ECO:0000256" key="5">
    <source>
        <dbReference type="ARBA" id="ARBA00022777"/>
    </source>
</evidence>
<dbReference type="SUPFAM" id="SSF53067">
    <property type="entry name" value="Actin-like ATPase domain"/>
    <property type="match status" value="1"/>
</dbReference>
<dbReference type="GO" id="GO:0006096">
    <property type="term" value="P:glycolytic process"/>
    <property type="evidence" value="ECO:0007669"/>
    <property type="project" value="InterPro"/>
</dbReference>
<evidence type="ECO:0000256" key="2">
    <source>
        <dbReference type="ARBA" id="ARBA00014701"/>
    </source>
</evidence>
<name>A0A417Z176_9MICO</name>
<evidence type="ECO:0000256" key="4">
    <source>
        <dbReference type="ARBA" id="ARBA00022741"/>
    </source>
</evidence>
<dbReference type="GO" id="GO:0005737">
    <property type="term" value="C:cytoplasm"/>
    <property type="evidence" value="ECO:0007669"/>
    <property type="project" value="InterPro"/>
</dbReference>
<evidence type="ECO:0000256" key="6">
    <source>
        <dbReference type="ARBA" id="ARBA00022840"/>
    </source>
</evidence>
<dbReference type="EMBL" id="QWLM01000022">
    <property type="protein sequence ID" value="RHW43909.1"/>
    <property type="molecule type" value="Genomic_DNA"/>
</dbReference>
<dbReference type="Pfam" id="PF00480">
    <property type="entry name" value="ROK"/>
    <property type="match status" value="1"/>
</dbReference>
<dbReference type="InterPro" id="IPR043129">
    <property type="entry name" value="ATPase_NBD"/>
</dbReference>
<accession>A0A417Z176</accession>
<keyword evidence="3" id="KW-0808">Transferase</keyword>
<keyword evidence="4" id="KW-0547">Nucleotide-binding</keyword>
<comment type="caution">
    <text evidence="8">The sequence shown here is derived from an EMBL/GenBank/DDBJ whole genome shotgun (WGS) entry which is preliminary data.</text>
</comment>
<evidence type="ECO:0000313" key="9">
    <source>
        <dbReference type="Proteomes" id="UP000285376"/>
    </source>
</evidence>
<dbReference type="PANTHER" id="PTHR18964">
    <property type="entry name" value="ROK (REPRESSOR, ORF, KINASE) FAMILY"/>
    <property type="match status" value="1"/>
</dbReference>
<gene>
    <name evidence="8" type="ORF">D1832_13835</name>
</gene>
<evidence type="ECO:0000256" key="1">
    <source>
        <dbReference type="ARBA" id="ARBA00006479"/>
    </source>
</evidence>
<keyword evidence="5" id="KW-0418">Kinase</keyword>
<sequence>MSVSIGIDIGGTKIAGGLVDAEGRLVEQARRDTPAQDAEAIITGTVDLIGELAEKARAHGDETPKVGVACAGYIDREGATVLFAPNIAWRHEPLRAQLQEATGHDVVIENDANAAGYGEFRYGGGKNVDDMVMITLGTGVGGGIVLGGEVFRGSHGVGVEIGHMRVVPHGHLCGCGNRGCFEMYASGSALVRDARALVDEGTPQGKRLRELCDGKPENLKGVHVTQAAQEGDEAAVALLAEIGRWLGEGAASLAAILDPQLFVIGGGLAEAGDLVLEPARVAFAEELTGGGHRPAARFCVATLGNDAGVIGAAALAREGRA</sequence>